<feature type="compositionally biased region" description="Polar residues" evidence="1">
    <location>
        <begin position="1484"/>
        <end position="1493"/>
    </location>
</feature>
<proteinExistence type="predicted"/>
<dbReference type="Pfam" id="PF00567">
    <property type="entry name" value="TUDOR"/>
    <property type="match status" value="1"/>
</dbReference>
<feature type="region of interest" description="Disordered" evidence="1">
    <location>
        <begin position="925"/>
        <end position="955"/>
    </location>
</feature>
<feature type="compositionally biased region" description="Basic and acidic residues" evidence="1">
    <location>
        <begin position="1407"/>
        <end position="1419"/>
    </location>
</feature>
<feature type="compositionally biased region" description="Basic and acidic residues" evidence="1">
    <location>
        <begin position="996"/>
        <end position="1010"/>
    </location>
</feature>
<feature type="region of interest" description="Disordered" evidence="1">
    <location>
        <begin position="727"/>
        <end position="775"/>
    </location>
</feature>
<evidence type="ECO:0000259" key="2">
    <source>
        <dbReference type="PROSITE" id="PS50304"/>
    </source>
</evidence>
<feature type="compositionally biased region" description="Low complexity" evidence="1">
    <location>
        <begin position="839"/>
        <end position="857"/>
    </location>
</feature>
<feature type="region of interest" description="Disordered" evidence="1">
    <location>
        <begin position="1391"/>
        <end position="1530"/>
    </location>
</feature>
<feature type="compositionally biased region" description="Basic and acidic residues" evidence="1">
    <location>
        <begin position="935"/>
        <end position="950"/>
    </location>
</feature>
<reference evidence="3" key="1">
    <citation type="submission" date="2022-03" db="EMBL/GenBank/DDBJ databases">
        <authorList>
            <person name="Martin C."/>
        </authorList>
    </citation>
    <scope>NUCLEOTIDE SEQUENCE</scope>
</reference>
<evidence type="ECO:0000313" key="4">
    <source>
        <dbReference type="Proteomes" id="UP000749559"/>
    </source>
</evidence>
<accession>A0A8S4NND3</accession>
<dbReference type="PROSITE" id="PS50304">
    <property type="entry name" value="TUDOR"/>
    <property type="match status" value="1"/>
</dbReference>
<feature type="compositionally biased region" description="Polar residues" evidence="1">
    <location>
        <begin position="1033"/>
        <end position="1069"/>
    </location>
</feature>
<dbReference type="InterPro" id="IPR035437">
    <property type="entry name" value="SNase_OB-fold_sf"/>
</dbReference>
<dbReference type="EMBL" id="CAIIXF020000005">
    <property type="protein sequence ID" value="CAH1783135.1"/>
    <property type="molecule type" value="Genomic_DNA"/>
</dbReference>
<dbReference type="Gene3D" id="2.30.30.140">
    <property type="match status" value="1"/>
</dbReference>
<feature type="region of interest" description="Disordered" evidence="1">
    <location>
        <begin position="839"/>
        <end position="877"/>
    </location>
</feature>
<feature type="compositionally biased region" description="Basic and acidic residues" evidence="1">
    <location>
        <begin position="250"/>
        <end position="266"/>
    </location>
</feature>
<feature type="compositionally biased region" description="Polar residues" evidence="1">
    <location>
        <begin position="1516"/>
        <end position="1525"/>
    </location>
</feature>
<feature type="compositionally biased region" description="Low complexity" evidence="1">
    <location>
        <begin position="1193"/>
        <end position="1206"/>
    </location>
</feature>
<dbReference type="InterPro" id="IPR002999">
    <property type="entry name" value="Tudor"/>
</dbReference>
<feature type="region of interest" description="Disordered" evidence="1">
    <location>
        <begin position="977"/>
        <end position="1378"/>
    </location>
</feature>
<dbReference type="SUPFAM" id="SSF63748">
    <property type="entry name" value="Tudor/PWWP/MBT"/>
    <property type="match status" value="1"/>
</dbReference>
<evidence type="ECO:0000256" key="1">
    <source>
        <dbReference type="SAM" id="MobiDB-lite"/>
    </source>
</evidence>
<feature type="compositionally biased region" description="Basic and acidic residues" evidence="1">
    <location>
        <begin position="334"/>
        <end position="355"/>
    </location>
</feature>
<gene>
    <name evidence="3" type="ORF">OFUS_LOCUS9502</name>
</gene>
<feature type="compositionally biased region" description="Polar residues" evidence="1">
    <location>
        <begin position="1101"/>
        <end position="1111"/>
    </location>
</feature>
<feature type="compositionally biased region" description="Basic and acidic residues" evidence="1">
    <location>
        <begin position="477"/>
        <end position="490"/>
    </location>
</feature>
<feature type="region of interest" description="Disordered" evidence="1">
    <location>
        <begin position="307"/>
        <end position="490"/>
    </location>
</feature>
<dbReference type="Gene3D" id="2.40.50.90">
    <property type="match status" value="1"/>
</dbReference>
<feature type="compositionally biased region" description="Basic and acidic residues" evidence="1">
    <location>
        <begin position="397"/>
        <end position="433"/>
    </location>
</feature>
<feature type="compositionally biased region" description="Basic and acidic residues" evidence="1">
    <location>
        <begin position="375"/>
        <end position="385"/>
    </location>
</feature>
<dbReference type="OrthoDB" id="9995375at2759"/>
<dbReference type="Proteomes" id="UP000749559">
    <property type="component" value="Unassembled WGS sequence"/>
</dbReference>
<feature type="compositionally biased region" description="Basic and acidic residues" evidence="1">
    <location>
        <begin position="1343"/>
        <end position="1354"/>
    </location>
</feature>
<protein>
    <recommendedName>
        <fullName evidence="2">Tudor domain-containing protein</fullName>
    </recommendedName>
</protein>
<feature type="compositionally biased region" description="Polar residues" evidence="1">
    <location>
        <begin position="236"/>
        <end position="249"/>
    </location>
</feature>
<organism evidence="3 4">
    <name type="scientific">Owenia fusiformis</name>
    <name type="common">Polychaete worm</name>
    <dbReference type="NCBI Taxonomy" id="6347"/>
    <lineage>
        <taxon>Eukaryota</taxon>
        <taxon>Metazoa</taxon>
        <taxon>Spiralia</taxon>
        <taxon>Lophotrochozoa</taxon>
        <taxon>Annelida</taxon>
        <taxon>Polychaeta</taxon>
        <taxon>Sedentaria</taxon>
        <taxon>Canalipalpata</taxon>
        <taxon>Sabellida</taxon>
        <taxon>Oweniida</taxon>
        <taxon>Oweniidae</taxon>
        <taxon>Owenia</taxon>
    </lineage>
</organism>
<comment type="caution">
    <text evidence="3">The sequence shown here is derived from an EMBL/GenBank/DDBJ whole genome shotgun (WGS) entry which is preliminary data.</text>
</comment>
<evidence type="ECO:0000313" key="3">
    <source>
        <dbReference type="EMBL" id="CAH1783135.1"/>
    </source>
</evidence>
<feature type="domain" description="Tudor" evidence="2">
    <location>
        <begin position="70"/>
        <end position="131"/>
    </location>
</feature>
<feature type="compositionally biased region" description="Low complexity" evidence="1">
    <location>
        <begin position="739"/>
        <end position="750"/>
    </location>
</feature>
<name>A0A8S4NND3_OWEFU</name>
<feature type="compositionally biased region" description="Low complexity" evidence="1">
    <location>
        <begin position="1319"/>
        <end position="1331"/>
    </location>
</feature>
<feature type="compositionally biased region" description="Basic and acidic residues" evidence="1">
    <location>
        <begin position="1284"/>
        <end position="1304"/>
    </location>
</feature>
<keyword evidence="4" id="KW-1185">Reference proteome</keyword>
<sequence length="1562" mass="177716">MYAMNHGTNNVRSDEDNALEYKFRVTQIIDPHNFFAQVSNDADFRDFTVFEHYMNQHFNSVQQVEVDVENLVTGQPIATYCRDQKQWKRATVGTVNCDTEEVDVFHIDYGTAEIVNVEDICVTIPPEIHQRTPEALRCRLMGARPIATHWISRATSRFRELVNQRVLRGYLYPQGDIAQGLGVCLYQDGKALSDILCEEFLAQSDGFYPIELKNSPTKPTYPPEKRTGDPPAIPSFNLNAFNRQPSFDTQKSEETSPGVDIEKEIMFKNVEPMSPSEPYPPGGETEDGSMPNIQEQLFQLQLKNDKETQSFEENAKVSTKSPASTHKKPTRAPYVDENKPSQQEFKKTNQKRQDIAEPLSWRKGPQEVAPRFRKLREPSPDDYQRPGKKTPPLLAQQREKTNITRDNRTHWRDEDKGEDYDGKYRNRYKERNAPPRFNKPAYNRGSPNKSHDGSGDYADIEPPKYNQTERAQPITKKKPEPVDKLSDKEKKKNEYDWHSLQFGHKVSNLLNTVTLDNVESTISALHDLVYPEKSMFEGLPGKKELYLCISDIVERAMEKLNHEFYSIAAQIVTSFKETSPNFDDVISGVLWDHQGDFVKVSDKESDILIAEGYCTLLATLYCYVQQWHTSHQHTGSGIEMCLIQSAQKWILFNKRKQHTNPNALYNLYGRCFQILYNTAGAYLEMAIPLEVDSWFEELQEKILDEDLPRHVREELLAVLLQRKKNQFDQEKTEMSAPPSETESVTTSSQTDPPVGEEGLSESKESVSIHNSTDSVDWDPSANIKAMLKNLKLEHLLEKFEEFGIRDAVLELDANELKDLLKECGFRIGHIMEIKMYLTKQSGSSSSRSTPSMYSTPPRHVSVEPPPQPTQQTIQEPQISRHTSLEPQVQNTAPVSSMAPLPSKSNNIDLITPDAFSISAKAKIAQGERALHRAKSPYDDKGPGEYARKQEQSGYIKQPEQFMTQLDKSAYAKQPDLYAKQEDQSSYQSEQPSHYAKQPEKSGKQPDEYAKQKGVLTSAASVLPSEEAVLSASKLLSNSRQSNSAHESYPKTHNNNSKRQNQYKTGNTPPDQRADPRSLRNNRSSETSESDWRKSRPYESYSRPSDGSSRQPVNIPAKKESSLYKNPPEELFAPSYLNNETMQGMISGKSPESPSARVPEDVVYETMQSMRNESRKKIGSQSPPGFRMAPFGTSPPNQNQQSQSYSQDRFMNASNQQKSKPVVDYSEPYWMSGRQRPHSTIPDRQPDVPFYKTGSKDDMAMDQTLQYRGYVKEQEQYNRPTSGRSHNDIEKDQHNGQKEIEEIKNQSEQYEDMAHEQDNHQNNNQYYSSNSYAAKLKDNPTQPEKAKYSSSHKTEPVVLKKRKNSKNLEEVNRPQAAVGSIKSLVADWISHPAASTNTEDGVSQEEGAYSRERQQSDEGRRRKRSSGEISYPVLVNSPPDTYAGHVNPPPPKPQEAPIDESEFPPLGAEPSKITSPRSYLPPTPNSDVVSSEYNPNPAMDYHQSPEYGQETPLPSLPQYNPSSNPFSRPRTGFGSARRFCTLCHEEDHQTYNCPQRAKNFFLH</sequence>
<feature type="region of interest" description="Disordered" evidence="1">
    <location>
        <begin position="213"/>
        <end position="290"/>
    </location>
</feature>
<dbReference type="SMART" id="SM00333">
    <property type="entry name" value="TUDOR"/>
    <property type="match status" value="1"/>
</dbReference>